<dbReference type="InterPro" id="IPR009057">
    <property type="entry name" value="Homeodomain-like_sf"/>
</dbReference>
<dbReference type="InterPro" id="IPR018060">
    <property type="entry name" value="HTH_AraC"/>
</dbReference>
<sequence length="529" mass="59985">MIALIVDDEAHVREAIRLLVDWKRHGVETVLEASSGEEAIRLIGEHRPALVFSDMRMPGIGGPELLAWIAAHAPDIKTIAVSGYGDFELVRSTMKAGGLDYILKPVDPADLEAAVAKAVTAIREQRERRVREQDRNIEVNQIKPVYWEKTFSSLVAEPSAYRNVASRLREEFGLTPDVGAARIAVLTLRPTPRGIRERFAGHRDLLFFALGNISNEMLRQRGIGYAFRHWNREDELLLLFWREADSAAERLRSLQRALRSALKGQFDIGVSGEGVPFPDGLPEAYRQASLALRRRNLLAPGDRVHLYEPGLETPERIGPGLSDYEEPLRVALFSGGGEPLARVVDDWFEAAGKLTRVTPDTMDRWRDELRLVLSQWAAEAPDWLSAVDDHGRLSLSAWRDELQAALSRAARRLTEEQPQDRNLSQDIARYIGQNYQRELSLQDIADHFRLSREYVSRRFKQDTGENVSDFITRVRMEKAELLLANPNLRVAQVAQMVGFQDEKYFSKVFKKAYGLSPNEYRREKLLGAP</sequence>
<gene>
    <name evidence="7" type="ORF">ACFQWB_06895</name>
</gene>
<dbReference type="CDD" id="cd17536">
    <property type="entry name" value="REC_YesN-like"/>
    <property type="match status" value="1"/>
</dbReference>
<keyword evidence="2" id="KW-0238">DNA-binding</keyword>
<feature type="domain" description="HTH araC/xylS-type" evidence="5">
    <location>
        <begin position="425"/>
        <end position="523"/>
    </location>
</feature>
<dbReference type="InterPro" id="IPR020449">
    <property type="entry name" value="Tscrpt_reg_AraC-type_HTH"/>
</dbReference>
<name>A0ABW2V3P7_9BACL</name>
<dbReference type="PROSITE" id="PS00041">
    <property type="entry name" value="HTH_ARAC_FAMILY_1"/>
    <property type="match status" value="1"/>
</dbReference>
<dbReference type="EMBL" id="JBHTGQ010000015">
    <property type="protein sequence ID" value="MFC7749665.1"/>
    <property type="molecule type" value="Genomic_DNA"/>
</dbReference>
<dbReference type="Pfam" id="PF00072">
    <property type="entry name" value="Response_reg"/>
    <property type="match status" value="1"/>
</dbReference>
<comment type="caution">
    <text evidence="7">The sequence shown here is derived from an EMBL/GenBank/DDBJ whole genome shotgun (WGS) entry which is preliminary data.</text>
</comment>
<accession>A0ABW2V3P7</accession>
<dbReference type="PROSITE" id="PS50110">
    <property type="entry name" value="RESPONSE_REGULATORY"/>
    <property type="match status" value="1"/>
</dbReference>
<organism evidence="7 8">
    <name type="scientific">Paenibacillus thermoaerophilus</name>
    <dbReference type="NCBI Taxonomy" id="1215385"/>
    <lineage>
        <taxon>Bacteria</taxon>
        <taxon>Bacillati</taxon>
        <taxon>Bacillota</taxon>
        <taxon>Bacilli</taxon>
        <taxon>Bacillales</taxon>
        <taxon>Paenibacillaceae</taxon>
        <taxon>Paenibacillus</taxon>
    </lineage>
</organism>
<keyword evidence="8" id="KW-1185">Reference proteome</keyword>
<dbReference type="Gene3D" id="3.40.50.2300">
    <property type="match status" value="1"/>
</dbReference>
<dbReference type="SUPFAM" id="SSF52172">
    <property type="entry name" value="CheY-like"/>
    <property type="match status" value="1"/>
</dbReference>
<dbReference type="InterPro" id="IPR018062">
    <property type="entry name" value="HTH_AraC-typ_CS"/>
</dbReference>
<feature type="domain" description="Response regulatory" evidence="6">
    <location>
        <begin position="2"/>
        <end position="119"/>
    </location>
</feature>
<keyword evidence="1" id="KW-0805">Transcription regulation</keyword>
<proteinExistence type="predicted"/>
<dbReference type="PANTHER" id="PTHR43280:SF10">
    <property type="entry name" value="REGULATORY PROTEIN POCR"/>
    <property type="match status" value="1"/>
</dbReference>
<dbReference type="InterPro" id="IPR011006">
    <property type="entry name" value="CheY-like_superfamily"/>
</dbReference>
<evidence type="ECO:0000256" key="1">
    <source>
        <dbReference type="ARBA" id="ARBA00023015"/>
    </source>
</evidence>
<evidence type="ECO:0000313" key="8">
    <source>
        <dbReference type="Proteomes" id="UP001596528"/>
    </source>
</evidence>
<evidence type="ECO:0000259" key="5">
    <source>
        <dbReference type="PROSITE" id="PS01124"/>
    </source>
</evidence>
<dbReference type="SMART" id="SM00448">
    <property type="entry name" value="REC"/>
    <property type="match status" value="1"/>
</dbReference>
<dbReference type="SUPFAM" id="SSF46689">
    <property type="entry name" value="Homeodomain-like"/>
    <property type="match status" value="2"/>
</dbReference>
<dbReference type="Proteomes" id="UP001596528">
    <property type="component" value="Unassembled WGS sequence"/>
</dbReference>
<dbReference type="Gene3D" id="1.10.10.60">
    <property type="entry name" value="Homeodomain-like"/>
    <property type="match status" value="2"/>
</dbReference>
<evidence type="ECO:0000256" key="2">
    <source>
        <dbReference type="ARBA" id="ARBA00023125"/>
    </source>
</evidence>
<evidence type="ECO:0000256" key="4">
    <source>
        <dbReference type="PROSITE-ProRule" id="PRU00169"/>
    </source>
</evidence>
<dbReference type="PRINTS" id="PR00032">
    <property type="entry name" value="HTHARAC"/>
</dbReference>
<feature type="modified residue" description="4-aspartylphosphate" evidence="4">
    <location>
        <position position="54"/>
    </location>
</feature>
<keyword evidence="4" id="KW-0597">Phosphoprotein</keyword>
<dbReference type="SMART" id="SM00342">
    <property type="entry name" value="HTH_ARAC"/>
    <property type="match status" value="1"/>
</dbReference>
<evidence type="ECO:0000259" key="6">
    <source>
        <dbReference type="PROSITE" id="PS50110"/>
    </source>
</evidence>
<dbReference type="PANTHER" id="PTHR43280">
    <property type="entry name" value="ARAC-FAMILY TRANSCRIPTIONAL REGULATOR"/>
    <property type="match status" value="1"/>
</dbReference>
<protein>
    <submittedName>
        <fullName evidence="7">Response regulator</fullName>
    </submittedName>
</protein>
<dbReference type="Pfam" id="PF12833">
    <property type="entry name" value="HTH_18"/>
    <property type="match status" value="1"/>
</dbReference>
<evidence type="ECO:0000256" key="3">
    <source>
        <dbReference type="ARBA" id="ARBA00023163"/>
    </source>
</evidence>
<dbReference type="RefSeq" id="WP_138790118.1">
    <property type="nucleotide sequence ID" value="NZ_JBHTGQ010000015.1"/>
</dbReference>
<dbReference type="PROSITE" id="PS01124">
    <property type="entry name" value="HTH_ARAC_FAMILY_2"/>
    <property type="match status" value="1"/>
</dbReference>
<reference evidence="8" key="1">
    <citation type="journal article" date="2019" name="Int. J. Syst. Evol. Microbiol.">
        <title>The Global Catalogue of Microorganisms (GCM) 10K type strain sequencing project: providing services to taxonomists for standard genome sequencing and annotation.</title>
        <authorList>
            <consortium name="The Broad Institute Genomics Platform"/>
            <consortium name="The Broad Institute Genome Sequencing Center for Infectious Disease"/>
            <person name="Wu L."/>
            <person name="Ma J."/>
        </authorList>
    </citation>
    <scope>NUCLEOTIDE SEQUENCE [LARGE SCALE GENOMIC DNA]</scope>
    <source>
        <strain evidence="8">JCM 18657</strain>
    </source>
</reference>
<evidence type="ECO:0000313" key="7">
    <source>
        <dbReference type="EMBL" id="MFC7749665.1"/>
    </source>
</evidence>
<dbReference type="InterPro" id="IPR001789">
    <property type="entry name" value="Sig_transdc_resp-reg_receiver"/>
</dbReference>
<keyword evidence="3" id="KW-0804">Transcription</keyword>